<evidence type="ECO:0000256" key="2">
    <source>
        <dbReference type="ARBA" id="ARBA00023125"/>
    </source>
</evidence>
<reference evidence="11" key="2">
    <citation type="journal article" date="2018" name="Nat. Microbiol.">
        <title>Leveraging single-cell genomics to expand the fungal tree of life.</title>
        <authorList>
            <person name="Ahrendt S.R."/>
            <person name="Quandt C.A."/>
            <person name="Ciobanu D."/>
            <person name="Clum A."/>
            <person name="Salamov A."/>
            <person name="Andreopoulos B."/>
            <person name="Cheng J.F."/>
            <person name="Woyke T."/>
            <person name="Pelin A."/>
            <person name="Henrissat B."/>
            <person name="Reynolds N.K."/>
            <person name="Benny G.L."/>
            <person name="Smith M.E."/>
            <person name="James T.Y."/>
            <person name="Grigoriev I.V."/>
        </authorList>
    </citation>
    <scope>NUCLEOTIDE SEQUENCE [LARGE SCALE GENOMIC DNA]</scope>
    <source>
        <strain evidence="11">CSF55</strain>
    </source>
</reference>
<dbReference type="InterPro" id="IPR036638">
    <property type="entry name" value="HLH_DNA-bd_sf"/>
</dbReference>
<feature type="domain" description="BHLH" evidence="7">
    <location>
        <begin position="109"/>
        <end position="160"/>
    </location>
</feature>
<dbReference type="GO" id="GO:0003700">
    <property type="term" value="F:DNA-binding transcription factor activity"/>
    <property type="evidence" value="ECO:0007669"/>
    <property type="project" value="TreeGrafter"/>
</dbReference>
<dbReference type="Proteomes" id="UP000030755">
    <property type="component" value="Unassembled WGS sequence"/>
</dbReference>
<dbReference type="GO" id="GO:0003677">
    <property type="term" value="F:DNA binding"/>
    <property type="evidence" value="ECO:0007669"/>
    <property type="project" value="UniProtKB-KW"/>
</dbReference>
<dbReference type="Gene3D" id="4.10.280.10">
    <property type="entry name" value="Helix-loop-helix DNA-binding domain"/>
    <property type="match status" value="1"/>
</dbReference>
<feature type="coiled-coil region" evidence="6">
    <location>
        <begin position="150"/>
        <end position="177"/>
    </location>
</feature>
<keyword evidence="5" id="KW-0539">Nucleus</keyword>
<name>A0A075AR45_ROZAC</name>
<organism evidence="8 10">
    <name type="scientific">Rozella allomycis (strain CSF55)</name>
    <dbReference type="NCBI Taxonomy" id="988480"/>
    <lineage>
        <taxon>Eukaryota</taxon>
        <taxon>Fungi</taxon>
        <taxon>Fungi incertae sedis</taxon>
        <taxon>Cryptomycota</taxon>
        <taxon>Cryptomycota incertae sedis</taxon>
        <taxon>Rozella</taxon>
    </lineage>
</organism>
<keyword evidence="1" id="KW-0805">Transcription regulation</keyword>
<keyword evidence="4" id="KW-0804">Transcription</keyword>
<dbReference type="AlphaFoldDB" id="A0A075AR45"/>
<dbReference type="PROSITE" id="PS50888">
    <property type="entry name" value="BHLH"/>
    <property type="match status" value="1"/>
</dbReference>
<keyword evidence="2" id="KW-0238">DNA-binding</keyword>
<dbReference type="Proteomes" id="UP000281549">
    <property type="component" value="Unassembled WGS sequence"/>
</dbReference>
<dbReference type="EMBL" id="KE561117">
    <property type="protein sequence ID" value="EPZ32708.1"/>
    <property type="molecule type" value="Genomic_DNA"/>
</dbReference>
<sequence>MNDAIPTRTLRLPSISDLTAAVALMDQANQNTIKIGARDSFDNATILASPTTDDTGSEQPSPLPSFSCNTEKPGLMFLPRPNTLLSPSSNRRHSIAVGANISDIDNSDVKRLQHTMSERRRRESIKDGFGELRNCIPGMVSERHSKGEIIRNAIDYIRELEMDINTLKSQIDMLRKETIILDKTAEIDSMKSNHNHHVEELLYPSDRHRLSLNSLMGQDFSAPARNNFDQ</sequence>
<dbReference type="OrthoDB" id="5778525at2759"/>
<evidence type="ECO:0000256" key="1">
    <source>
        <dbReference type="ARBA" id="ARBA00023015"/>
    </source>
</evidence>
<dbReference type="Pfam" id="PF00010">
    <property type="entry name" value="HLH"/>
    <property type="match status" value="1"/>
</dbReference>
<dbReference type="SUPFAM" id="SSF47459">
    <property type="entry name" value="HLH, helix-loop-helix DNA-binding domain"/>
    <property type="match status" value="1"/>
</dbReference>
<reference evidence="8 10" key="1">
    <citation type="journal article" date="2013" name="Curr. Biol.">
        <title>Shared signatures of parasitism and phylogenomics unite Cryptomycota and microsporidia.</title>
        <authorList>
            <person name="James T.Y."/>
            <person name="Pelin A."/>
            <person name="Bonen L."/>
            <person name="Ahrendt S."/>
            <person name="Sain D."/>
            <person name="Corradi N."/>
            <person name="Stajich J.E."/>
        </authorList>
    </citation>
    <scope>NUCLEOTIDE SEQUENCE [LARGE SCALE GENOMIC DNA]</scope>
    <source>
        <strain evidence="8 10">CSF55</strain>
        <strain evidence="8 10">CSF55</strain>
    </source>
</reference>
<evidence type="ECO:0000313" key="10">
    <source>
        <dbReference type="Proteomes" id="UP000030755"/>
    </source>
</evidence>
<evidence type="ECO:0000313" key="8">
    <source>
        <dbReference type="EMBL" id="EPZ32708.1"/>
    </source>
</evidence>
<reference evidence="9" key="3">
    <citation type="submission" date="2018-08" db="EMBL/GenBank/DDBJ databases">
        <title>Leveraging single-cell genomics to expand the Fungal Tree of Life.</title>
        <authorList>
            <consortium name="DOE Joint Genome Institute"/>
            <person name="Ahrendt S.R."/>
            <person name="Quandt C.A."/>
            <person name="Ciobanu D."/>
            <person name="Clum A."/>
            <person name="Salamov A."/>
            <person name="Andreopoulos B."/>
            <person name="Cheng J.-F."/>
            <person name="Woyke T."/>
            <person name="Pelin A."/>
            <person name="Henrissat B."/>
            <person name="Reynolds N."/>
            <person name="Benny G.L."/>
            <person name="Smith M.E."/>
            <person name="James T.Y."/>
            <person name="Grigoriev I.V."/>
        </authorList>
    </citation>
    <scope>NUCLEOTIDE SEQUENCE</scope>
    <source>
        <strain evidence="9">CSF55</strain>
    </source>
</reference>
<dbReference type="GO" id="GO:0090575">
    <property type="term" value="C:RNA polymerase II transcription regulator complex"/>
    <property type="evidence" value="ECO:0007669"/>
    <property type="project" value="TreeGrafter"/>
</dbReference>
<dbReference type="GO" id="GO:0046983">
    <property type="term" value="F:protein dimerization activity"/>
    <property type="evidence" value="ECO:0007669"/>
    <property type="project" value="InterPro"/>
</dbReference>
<keyword evidence="3" id="KW-0010">Activator</keyword>
<dbReference type="PANTHER" id="PTHR10328:SF3">
    <property type="entry name" value="PROTEIN MAX"/>
    <property type="match status" value="1"/>
</dbReference>
<protein>
    <submittedName>
        <fullName evidence="9">HLH-domain-containing protein</fullName>
    </submittedName>
</protein>
<evidence type="ECO:0000256" key="6">
    <source>
        <dbReference type="SAM" id="Coils"/>
    </source>
</evidence>
<dbReference type="STRING" id="988480.A0A075AR45"/>
<dbReference type="InterPro" id="IPR011598">
    <property type="entry name" value="bHLH_dom"/>
</dbReference>
<gene>
    <name evidence="8" type="ORF">O9G_000783</name>
    <name evidence="9" type="ORF">ROZALSC1DRAFT_26636</name>
</gene>
<dbReference type="GO" id="GO:0045944">
    <property type="term" value="P:positive regulation of transcription by RNA polymerase II"/>
    <property type="evidence" value="ECO:0007669"/>
    <property type="project" value="TreeGrafter"/>
</dbReference>
<evidence type="ECO:0000313" key="9">
    <source>
        <dbReference type="EMBL" id="RKP21979.1"/>
    </source>
</evidence>
<accession>A0A075AR45</accession>
<dbReference type="PANTHER" id="PTHR10328">
    <property type="entry name" value="PROTEIN MAX MYC-ASSOCIATED FACTOR X"/>
    <property type="match status" value="1"/>
</dbReference>
<keyword evidence="10" id="KW-1185">Reference proteome</keyword>
<evidence type="ECO:0000313" key="11">
    <source>
        <dbReference type="Proteomes" id="UP000281549"/>
    </source>
</evidence>
<dbReference type="SMART" id="SM00353">
    <property type="entry name" value="HLH"/>
    <property type="match status" value="1"/>
</dbReference>
<dbReference type="EMBL" id="ML004916">
    <property type="protein sequence ID" value="RKP21979.1"/>
    <property type="molecule type" value="Genomic_DNA"/>
</dbReference>
<keyword evidence="6" id="KW-0175">Coiled coil</keyword>
<evidence type="ECO:0000256" key="5">
    <source>
        <dbReference type="ARBA" id="ARBA00023242"/>
    </source>
</evidence>
<proteinExistence type="predicted"/>
<evidence type="ECO:0000259" key="7">
    <source>
        <dbReference type="PROSITE" id="PS50888"/>
    </source>
</evidence>
<dbReference type="HOGENOM" id="CLU_1205351_0_0_1"/>
<evidence type="ECO:0000256" key="3">
    <source>
        <dbReference type="ARBA" id="ARBA00023159"/>
    </source>
</evidence>
<evidence type="ECO:0000256" key="4">
    <source>
        <dbReference type="ARBA" id="ARBA00023163"/>
    </source>
</evidence>